<sequence length="128" mass="14762">MHVNQSIETNSNLNLILRDSPPYSVDFDSLDNVATAKELNHPLKCDEFGTEVLGSCNGLLCLSNTEEDIVLWNLKTRKSWKLPIAPIEFSKDFWCCQYINYGFGYDFVHDDYKLVRMILLVLKLRSIV</sequence>
<comment type="caution">
    <text evidence="2">The sequence shown here is derived from an EMBL/GenBank/DDBJ whole genome shotgun (WGS) entry which is preliminary data.</text>
</comment>
<dbReference type="InterPro" id="IPR013187">
    <property type="entry name" value="F-box-assoc_dom_typ3"/>
</dbReference>
<dbReference type="Proteomes" id="UP001642360">
    <property type="component" value="Unassembled WGS sequence"/>
</dbReference>
<protein>
    <recommendedName>
        <fullName evidence="1">F-box associated beta-propeller type 3 domain-containing protein</fullName>
    </recommendedName>
</protein>
<dbReference type="PANTHER" id="PTHR31790:SF604">
    <property type="entry name" value="F-BOX PROTEIN CPR1-RELATED"/>
    <property type="match status" value="1"/>
</dbReference>
<evidence type="ECO:0000259" key="1">
    <source>
        <dbReference type="Pfam" id="PF08268"/>
    </source>
</evidence>
<name>A0ABC8RQ11_9AQUA</name>
<keyword evidence="3" id="KW-1185">Reference proteome</keyword>
<accession>A0ABC8RQ11</accession>
<proteinExistence type="predicted"/>
<gene>
    <name evidence="2" type="ORF">ILEXP_LOCUS11845</name>
</gene>
<dbReference type="Pfam" id="PF08268">
    <property type="entry name" value="FBA_3"/>
    <property type="match status" value="1"/>
</dbReference>
<evidence type="ECO:0000313" key="2">
    <source>
        <dbReference type="EMBL" id="CAK9144102.1"/>
    </source>
</evidence>
<dbReference type="AlphaFoldDB" id="A0ABC8RQ11"/>
<dbReference type="EMBL" id="CAUOFW020001369">
    <property type="protein sequence ID" value="CAK9144102.1"/>
    <property type="molecule type" value="Genomic_DNA"/>
</dbReference>
<organism evidence="2 3">
    <name type="scientific">Ilex paraguariensis</name>
    <name type="common">yerba mate</name>
    <dbReference type="NCBI Taxonomy" id="185542"/>
    <lineage>
        <taxon>Eukaryota</taxon>
        <taxon>Viridiplantae</taxon>
        <taxon>Streptophyta</taxon>
        <taxon>Embryophyta</taxon>
        <taxon>Tracheophyta</taxon>
        <taxon>Spermatophyta</taxon>
        <taxon>Magnoliopsida</taxon>
        <taxon>eudicotyledons</taxon>
        <taxon>Gunneridae</taxon>
        <taxon>Pentapetalae</taxon>
        <taxon>asterids</taxon>
        <taxon>campanulids</taxon>
        <taxon>Aquifoliales</taxon>
        <taxon>Aquifoliaceae</taxon>
        <taxon>Ilex</taxon>
    </lineage>
</organism>
<dbReference type="InterPro" id="IPR052361">
    <property type="entry name" value="F-box_domain"/>
</dbReference>
<feature type="domain" description="F-box associated beta-propeller type 3" evidence="1">
    <location>
        <begin position="36"/>
        <end position="117"/>
    </location>
</feature>
<evidence type="ECO:0000313" key="3">
    <source>
        <dbReference type="Proteomes" id="UP001642360"/>
    </source>
</evidence>
<dbReference type="PANTHER" id="PTHR31790">
    <property type="entry name" value="OS02G0783600 PROTEIN"/>
    <property type="match status" value="1"/>
</dbReference>
<reference evidence="2 3" key="1">
    <citation type="submission" date="2024-02" db="EMBL/GenBank/DDBJ databases">
        <authorList>
            <person name="Vignale AGUSTIN F."/>
            <person name="Sosa J E."/>
            <person name="Modenutti C."/>
        </authorList>
    </citation>
    <scope>NUCLEOTIDE SEQUENCE [LARGE SCALE GENOMIC DNA]</scope>
</reference>